<dbReference type="EC" id="7.6.2.3" evidence="15"/>
<dbReference type="EMBL" id="JAEMGP010000010">
    <property type="protein sequence ID" value="KAG5204273.1"/>
    <property type="molecule type" value="Genomic_DNA"/>
</dbReference>
<keyword evidence="8" id="KW-0677">Repeat</keyword>
<dbReference type="Gene3D" id="1.20.1560.10">
    <property type="entry name" value="ABC transporter type 1, transmembrane domain"/>
    <property type="match status" value="4"/>
</dbReference>
<dbReference type="InterPro" id="IPR027417">
    <property type="entry name" value="P-loop_NTPase"/>
</dbReference>
<comment type="cofactor">
    <cofactor evidence="1">
        <name>Mg(2+)</name>
        <dbReference type="ChEBI" id="CHEBI:18420"/>
    </cofactor>
</comment>
<reference evidence="40 41" key="1">
    <citation type="submission" date="2020-12" db="EMBL/GenBank/DDBJ databases">
        <title>De novo assembly of Tibetan sheep genome.</title>
        <authorList>
            <person name="Li X."/>
        </authorList>
    </citation>
    <scope>NUCLEOTIDE SEQUENCE [LARGE SCALE GENOMIC DNA]</scope>
    <source>
        <tissue evidence="40">Heart</tissue>
    </source>
</reference>
<evidence type="ECO:0000256" key="10">
    <source>
        <dbReference type="ARBA" id="ARBA00022840"/>
    </source>
</evidence>
<dbReference type="GO" id="GO:0015431">
    <property type="term" value="F:ABC-type glutathione S-conjugate transporter activity"/>
    <property type="evidence" value="ECO:0007669"/>
    <property type="project" value="UniProtKB-EC"/>
</dbReference>
<dbReference type="FunFam" id="1.20.1560.10:FF:000014">
    <property type="entry name" value="Multidrug resistance-associated protein member 4"/>
    <property type="match status" value="2"/>
</dbReference>
<feature type="transmembrane region" description="Helical" evidence="37">
    <location>
        <begin position="134"/>
        <end position="157"/>
    </location>
</feature>
<name>A0A836CYR1_SHEEP</name>
<keyword evidence="5" id="KW-0813">Transport</keyword>
<feature type="domain" description="ABC transmembrane type-1" evidence="39">
    <location>
        <begin position="98"/>
        <end position="352"/>
    </location>
</feature>
<dbReference type="Gene3D" id="3.40.50.300">
    <property type="entry name" value="P-loop containing nucleotide triphosphate hydrolases"/>
    <property type="match status" value="5"/>
</dbReference>
<dbReference type="InterPro" id="IPR030240">
    <property type="entry name" value="ABCC4_TMD1"/>
</dbReference>
<dbReference type="SMART" id="SM00382">
    <property type="entry name" value="AAA"/>
    <property type="match status" value="3"/>
</dbReference>
<dbReference type="GO" id="GO:0005524">
    <property type="term" value="F:ATP binding"/>
    <property type="evidence" value="ECO:0007669"/>
    <property type="project" value="UniProtKB-KW"/>
</dbReference>
<evidence type="ECO:0000256" key="22">
    <source>
        <dbReference type="ARBA" id="ARBA00050117"/>
    </source>
</evidence>
<feature type="transmembrane region" description="Helical" evidence="37">
    <location>
        <begin position="1461"/>
        <end position="1484"/>
    </location>
</feature>
<dbReference type="InterPro" id="IPR011527">
    <property type="entry name" value="ABC1_TM_dom"/>
</dbReference>
<feature type="domain" description="ABC transmembrane type-1" evidence="39">
    <location>
        <begin position="1425"/>
        <end position="1685"/>
    </location>
</feature>
<keyword evidence="14 37" id="KW-0472">Membrane</keyword>
<evidence type="ECO:0000256" key="14">
    <source>
        <dbReference type="ARBA" id="ARBA00023136"/>
    </source>
</evidence>
<accession>A0A836CYR1</accession>
<evidence type="ECO:0000256" key="17">
    <source>
        <dbReference type="ARBA" id="ARBA00047279"/>
    </source>
</evidence>
<comment type="catalytic activity">
    <reaction evidence="23">
        <text>glycoursodeoxycholate(in) + glutathione(in) + ATP + H2O = glycoursodeoxycholate(out) + glutathione(out) + ADP + phosphate + H(+)</text>
        <dbReference type="Rhea" id="RHEA:66416"/>
        <dbReference type="ChEBI" id="CHEBI:15377"/>
        <dbReference type="ChEBI" id="CHEBI:15378"/>
        <dbReference type="ChEBI" id="CHEBI:30616"/>
        <dbReference type="ChEBI" id="CHEBI:43474"/>
        <dbReference type="ChEBI" id="CHEBI:57925"/>
        <dbReference type="ChEBI" id="CHEBI:132030"/>
        <dbReference type="ChEBI" id="CHEBI:456216"/>
    </reaction>
    <physiologicalReaction direction="left-to-right" evidence="23">
        <dbReference type="Rhea" id="RHEA:66417"/>
    </physiologicalReaction>
</comment>
<feature type="transmembrane region" description="Helical" evidence="37">
    <location>
        <begin position="1566"/>
        <end position="1589"/>
    </location>
</feature>
<dbReference type="InterPro" id="IPR047083">
    <property type="entry name" value="ABCC4_TMD2"/>
</dbReference>
<comment type="catalytic activity">
    <reaction evidence="26">
        <text>leukotriene B4(in) + ATP + H2O = leukotriene B4(out) + ADP + phosphate + H(+)</text>
        <dbReference type="Rhea" id="RHEA:66424"/>
        <dbReference type="ChEBI" id="CHEBI:15377"/>
        <dbReference type="ChEBI" id="CHEBI:15378"/>
        <dbReference type="ChEBI" id="CHEBI:30616"/>
        <dbReference type="ChEBI" id="CHEBI:43474"/>
        <dbReference type="ChEBI" id="CHEBI:57461"/>
        <dbReference type="ChEBI" id="CHEBI:456216"/>
    </reaction>
</comment>
<dbReference type="SUPFAM" id="SSF52540">
    <property type="entry name" value="P-loop containing nucleoside triphosphate hydrolases"/>
    <property type="match status" value="4"/>
</dbReference>
<evidence type="ECO:0000259" key="38">
    <source>
        <dbReference type="PROSITE" id="PS50893"/>
    </source>
</evidence>
<comment type="catalytic activity">
    <reaction evidence="31">
        <text>taurocholate(in) + glutathione(in) + ATP + H2O = taurocholate(out) + glutathione(out) + ADP + phosphate + H(+)</text>
        <dbReference type="Rhea" id="RHEA:66404"/>
        <dbReference type="ChEBI" id="CHEBI:15377"/>
        <dbReference type="ChEBI" id="CHEBI:15378"/>
        <dbReference type="ChEBI" id="CHEBI:30616"/>
        <dbReference type="ChEBI" id="CHEBI:36257"/>
        <dbReference type="ChEBI" id="CHEBI:43474"/>
        <dbReference type="ChEBI" id="CHEBI:57925"/>
        <dbReference type="ChEBI" id="CHEBI:456216"/>
    </reaction>
    <physiologicalReaction direction="left-to-right" evidence="31">
        <dbReference type="Rhea" id="RHEA:66405"/>
    </physiologicalReaction>
</comment>
<comment type="catalytic activity">
    <reaction evidence="19">
        <text>17beta-estradiol 17-O-(beta-D-glucuronate)(in) + ATP + H2O = 17beta-estradiol 17-O-(beta-D-glucuronate)(out) + ADP + phosphate + H(+)</text>
        <dbReference type="Rhea" id="RHEA:60128"/>
        <dbReference type="ChEBI" id="CHEBI:15377"/>
        <dbReference type="ChEBI" id="CHEBI:15378"/>
        <dbReference type="ChEBI" id="CHEBI:30616"/>
        <dbReference type="ChEBI" id="CHEBI:43474"/>
        <dbReference type="ChEBI" id="CHEBI:82961"/>
        <dbReference type="ChEBI" id="CHEBI:456216"/>
    </reaction>
    <physiologicalReaction direction="left-to-right" evidence="19">
        <dbReference type="Rhea" id="RHEA:60129"/>
    </physiologicalReaction>
</comment>
<comment type="catalytic activity">
    <reaction evidence="21">
        <text>urate(in) + ATP + H2O = urate(out) + ADP + phosphate + H(+)</text>
        <dbReference type="Rhea" id="RHEA:16461"/>
        <dbReference type="ChEBI" id="CHEBI:15377"/>
        <dbReference type="ChEBI" id="CHEBI:15378"/>
        <dbReference type="ChEBI" id="CHEBI:17775"/>
        <dbReference type="ChEBI" id="CHEBI:30616"/>
        <dbReference type="ChEBI" id="CHEBI:43474"/>
        <dbReference type="ChEBI" id="CHEBI:456216"/>
    </reaction>
    <physiologicalReaction direction="left-to-right" evidence="21">
        <dbReference type="Rhea" id="RHEA:16462"/>
    </physiologicalReaction>
</comment>
<dbReference type="Pfam" id="PF00005">
    <property type="entry name" value="ABC_tran"/>
    <property type="match status" value="3"/>
</dbReference>
<feature type="transmembrane region" description="Helical" evidence="37">
    <location>
        <begin position="293"/>
        <end position="313"/>
    </location>
</feature>
<feature type="transmembrane region" description="Helical" evidence="37">
    <location>
        <begin position="2187"/>
        <end position="2205"/>
    </location>
</feature>
<evidence type="ECO:0000313" key="41">
    <source>
        <dbReference type="Proteomes" id="UP000664991"/>
    </source>
</evidence>
<keyword evidence="13" id="KW-0445">Lipid transport</keyword>
<organism evidence="40 41">
    <name type="scientific">Ovis aries</name>
    <name type="common">Sheep</name>
    <dbReference type="NCBI Taxonomy" id="9940"/>
    <lineage>
        <taxon>Eukaryota</taxon>
        <taxon>Metazoa</taxon>
        <taxon>Chordata</taxon>
        <taxon>Craniata</taxon>
        <taxon>Vertebrata</taxon>
        <taxon>Euteleostomi</taxon>
        <taxon>Mammalia</taxon>
        <taxon>Eutheria</taxon>
        <taxon>Laurasiatheria</taxon>
        <taxon>Artiodactyla</taxon>
        <taxon>Ruminantia</taxon>
        <taxon>Pecora</taxon>
        <taxon>Bovidae</taxon>
        <taxon>Caprinae</taxon>
        <taxon>Ovis</taxon>
    </lineage>
</organism>
<evidence type="ECO:0000256" key="27">
    <source>
        <dbReference type="ARBA" id="ARBA00051287"/>
    </source>
</evidence>
<comment type="catalytic activity">
    <reaction evidence="28">
        <text>taurochenodeoxycholate(in) + glutathione(in) + ATP + H2O = taurochenodeoxycholate(out) + glutathione(out) + ADP + phosphate + H(+)</text>
        <dbReference type="Rhea" id="RHEA:66412"/>
        <dbReference type="ChEBI" id="CHEBI:9407"/>
        <dbReference type="ChEBI" id="CHEBI:15377"/>
        <dbReference type="ChEBI" id="CHEBI:15378"/>
        <dbReference type="ChEBI" id="CHEBI:30616"/>
        <dbReference type="ChEBI" id="CHEBI:43474"/>
        <dbReference type="ChEBI" id="CHEBI:57925"/>
        <dbReference type="ChEBI" id="CHEBI:456216"/>
    </reaction>
    <physiologicalReaction direction="left-to-right" evidence="28">
        <dbReference type="Rhea" id="RHEA:66413"/>
    </physiologicalReaction>
</comment>
<evidence type="ECO:0000313" key="40">
    <source>
        <dbReference type="EMBL" id="KAG5204273.1"/>
    </source>
</evidence>
<dbReference type="CDD" id="cd03244">
    <property type="entry name" value="ABCC_MRP_domain2"/>
    <property type="match status" value="1"/>
</dbReference>
<comment type="catalytic activity">
    <reaction evidence="16">
        <text>ATP + H2O + xenobioticSide 1 = ADP + phosphate + xenobioticSide 2.</text>
        <dbReference type="EC" id="7.6.2.2"/>
    </reaction>
</comment>
<evidence type="ECO:0000256" key="19">
    <source>
        <dbReference type="ARBA" id="ARBA00047576"/>
    </source>
</evidence>
<evidence type="ECO:0000256" key="5">
    <source>
        <dbReference type="ARBA" id="ARBA00022448"/>
    </source>
</evidence>
<keyword evidence="7 37" id="KW-0812">Transmembrane</keyword>
<evidence type="ECO:0000259" key="39">
    <source>
        <dbReference type="PROSITE" id="PS50929"/>
    </source>
</evidence>
<dbReference type="InterPro" id="IPR050173">
    <property type="entry name" value="ABC_transporter_C-like"/>
</dbReference>
<comment type="subunit">
    <text evidence="35">Interacts (via PDZ-binding motif) with SNX27 (via PDZ domain); this interaction accelerates MRP4 internalization.</text>
</comment>
<evidence type="ECO:0000256" key="1">
    <source>
        <dbReference type="ARBA" id="ARBA00001946"/>
    </source>
</evidence>
<feature type="transmembrane region" description="Helical" evidence="37">
    <location>
        <begin position="889"/>
        <end position="912"/>
    </location>
</feature>
<comment type="catalytic activity">
    <reaction evidence="22">
        <text>tauroursodeoxycholate(in) + glutathione(in) + ATP + H2O = tauroursodeoxycholate(out) + glutathione(out) + ADP + phosphate + H(+)</text>
        <dbReference type="Rhea" id="RHEA:66420"/>
        <dbReference type="ChEBI" id="CHEBI:15377"/>
        <dbReference type="ChEBI" id="CHEBI:15378"/>
        <dbReference type="ChEBI" id="CHEBI:30616"/>
        <dbReference type="ChEBI" id="CHEBI:43474"/>
        <dbReference type="ChEBI" id="CHEBI:57925"/>
        <dbReference type="ChEBI" id="CHEBI:132028"/>
        <dbReference type="ChEBI" id="CHEBI:456216"/>
    </reaction>
    <physiologicalReaction direction="left-to-right" evidence="22">
        <dbReference type="Rhea" id="RHEA:66421"/>
    </physiologicalReaction>
</comment>
<comment type="catalytic activity">
    <reaction evidence="34">
        <text>3',5'-cyclic GMP(in) + ATP + H2O = 3',5'-cyclic GMP(out) + ADP + phosphate + H(+)</text>
        <dbReference type="Rhea" id="RHEA:66188"/>
        <dbReference type="ChEBI" id="CHEBI:15377"/>
        <dbReference type="ChEBI" id="CHEBI:15378"/>
        <dbReference type="ChEBI" id="CHEBI:30616"/>
        <dbReference type="ChEBI" id="CHEBI:43474"/>
        <dbReference type="ChEBI" id="CHEBI:57746"/>
        <dbReference type="ChEBI" id="CHEBI:456216"/>
    </reaction>
    <physiologicalReaction direction="left-to-right" evidence="34">
        <dbReference type="Rhea" id="RHEA:66189"/>
    </physiologicalReaction>
</comment>
<evidence type="ECO:0000256" key="4">
    <source>
        <dbReference type="ARBA" id="ARBA00012191"/>
    </source>
</evidence>
<comment type="catalytic activity">
    <reaction evidence="33">
        <text>glycodeoxycholate(in) + glutathione(in) + ATP + H2O = glycodeoxycholate(out) + glutathione(out) + ADP + phosphate + H(+)</text>
        <dbReference type="Rhea" id="RHEA:66380"/>
        <dbReference type="ChEBI" id="CHEBI:15377"/>
        <dbReference type="ChEBI" id="CHEBI:15378"/>
        <dbReference type="ChEBI" id="CHEBI:30616"/>
        <dbReference type="ChEBI" id="CHEBI:43474"/>
        <dbReference type="ChEBI" id="CHEBI:57925"/>
        <dbReference type="ChEBI" id="CHEBI:82982"/>
        <dbReference type="ChEBI" id="CHEBI:456216"/>
    </reaction>
    <physiologicalReaction direction="left-to-right" evidence="33">
        <dbReference type="Rhea" id="RHEA:66381"/>
    </physiologicalReaction>
</comment>
<feature type="domain" description="ABC transporter" evidence="38">
    <location>
        <begin position="979"/>
        <end position="1321"/>
    </location>
</feature>
<evidence type="ECO:0000256" key="20">
    <source>
        <dbReference type="ARBA" id="ARBA00048007"/>
    </source>
</evidence>
<evidence type="ECO:0000256" key="21">
    <source>
        <dbReference type="ARBA" id="ARBA00048665"/>
    </source>
</evidence>
<comment type="catalytic activity">
    <reaction evidence="30">
        <text>glycochenodeoxycholate(in) + glutathione(in) + ATP + H2O = glycochenodeoxycholate(out) + glutathione(out) + ADP + phosphate + H(+)</text>
        <dbReference type="Rhea" id="RHEA:66408"/>
        <dbReference type="ChEBI" id="CHEBI:15377"/>
        <dbReference type="ChEBI" id="CHEBI:15378"/>
        <dbReference type="ChEBI" id="CHEBI:30616"/>
        <dbReference type="ChEBI" id="CHEBI:36252"/>
        <dbReference type="ChEBI" id="CHEBI:43474"/>
        <dbReference type="ChEBI" id="CHEBI:57925"/>
        <dbReference type="ChEBI" id="CHEBI:456216"/>
    </reaction>
    <physiologicalReaction direction="left-to-right" evidence="30">
        <dbReference type="Rhea" id="RHEA:66409"/>
    </physiologicalReaction>
</comment>
<evidence type="ECO:0000256" key="12">
    <source>
        <dbReference type="ARBA" id="ARBA00022989"/>
    </source>
</evidence>
<comment type="catalytic activity">
    <reaction evidence="25">
        <text>cholate(in) + glutathione(in) + ATP + H2O = cholate(out) + glutathione(out) + ADP + phosphate + H(+)</text>
        <dbReference type="Rhea" id="RHEA:66396"/>
        <dbReference type="ChEBI" id="CHEBI:15377"/>
        <dbReference type="ChEBI" id="CHEBI:15378"/>
        <dbReference type="ChEBI" id="CHEBI:29747"/>
        <dbReference type="ChEBI" id="CHEBI:30616"/>
        <dbReference type="ChEBI" id="CHEBI:43474"/>
        <dbReference type="ChEBI" id="CHEBI:57925"/>
        <dbReference type="ChEBI" id="CHEBI:456216"/>
    </reaction>
    <physiologicalReaction direction="left-to-right" evidence="25">
        <dbReference type="Rhea" id="RHEA:66397"/>
    </physiologicalReaction>
</comment>
<keyword evidence="10" id="KW-0067">ATP-binding</keyword>
<feature type="domain" description="ABC transmembrane type-1" evidence="39">
    <location>
        <begin position="656"/>
        <end position="912"/>
    </location>
</feature>
<keyword evidence="11" id="KW-1278">Translocase</keyword>
<evidence type="ECO:0000256" key="33">
    <source>
        <dbReference type="ARBA" id="ARBA00052647"/>
    </source>
</evidence>
<evidence type="ECO:0000256" key="30">
    <source>
        <dbReference type="ARBA" id="ARBA00051624"/>
    </source>
</evidence>
<evidence type="ECO:0000256" key="37">
    <source>
        <dbReference type="SAM" id="Phobius"/>
    </source>
</evidence>
<feature type="transmembrane region" description="Helical" evidence="37">
    <location>
        <begin position="652"/>
        <end position="671"/>
    </location>
</feature>
<feature type="transmembrane region" description="Helical" evidence="37">
    <location>
        <begin position="2034"/>
        <end position="2053"/>
    </location>
</feature>
<feature type="transmembrane region" description="Helical" evidence="37">
    <location>
        <begin position="1645"/>
        <end position="1665"/>
    </location>
</feature>
<feature type="domain" description="ABC transmembrane type-1" evidence="39">
    <location>
        <begin position="2038"/>
        <end position="2328"/>
    </location>
</feature>
<dbReference type="SUPFAM" id="SSF90123">
    <property type="entry name" value="ABC transporter transmembrane region"/>
    <property type="match status" value="4"/>
</dbReference>
<dbReference type="Pfam" id="PF12775">
    <property type="entry name" value="AAA_7"/>
    <property type="match status" value="1"/>
</dbReference>
<feature type="domain" description="ABC transporter" evidence="38">
    <location>
        <begin position="1737"/>
        <end position="1960"/>
    </location>
</feature>
<evidence type="ECO:0000256" key="11">
    <source>
        <dbReference type="ARBA" id="ARBA00022967"/>
    </source>
</evidence>
<evidence type="ECO:0000256" key="8">
    <source>
        <dbReference type="ARBA" id="ARBA00022737"/>
    </source>
</evidence>
<dbReference type="CDD" id="cd18593">
    <property type="entry name" value="ABC_6TM_MRP4_D1_like"/>
    <property type="match status" value="1"/>
</dbReference>
<dbReference type="FunFam" id="1.20.1560.10:FF:000027">
    <property type="entry name" value="ATP-binding cassette subfamily C member 4"/>
    <property type="match status" value="1"/>
</dbReference>
<evidence type="ECO:0000256" key="6">
    <source>
        <dbReference type="ARBA" id="ARBA00022475"/>
    </source>
</evidence>
<evidence type="ECO:0000256" key="24">
    <source>
        <dbReference type="ARBA" id="ARBA00050718"/>
    </source>
</evidence>
<evidence type="ECO:0000256" key="32">
    <source>
        <dbReference type="ARBA" id="ARBA00052534"/>
    </source>
</evidence>
<comment type="subcellular location">
    <subcellularLocation>
        <location evidence="2">Apical cell membrane</location>
        <topology evidence="2">Multi-pass membrane protein</topology>
    </subcellularLocation>
    <subcellularLocation>
        <location evidence="3">Basolateral cell membrane</location>
        <topology evidence="3">Multi-pass membrane protein</topology>
    </subcellularLocation>
</comment>
<comment type="catalytic activity">
    <reaction evidence="20">
        <text>an S-substituted glutathione(in) + ATP + H2O = an S-substituted glutathione(out) + ADP + phosphate + H(+)</text>
        <dbReference type="Rhea" id="RHEA:19121"/>
        <dbReference type="ChEBI" id="CHEBI:15377"/>
        <dbReference type="ChEBI" id="CHEBI:15378"/>
        <dbReference type="ChEBI" id="CHEBI:30616"/>
        <dbReference type="ChEBI" id="CHEBI:43474"/>
        <dbReference type="ChEBI" id="CHEBI:90779"/>
        <dbReference type="ChEBI" id="CHEBI:456216"/>
        <dbReference type="EC" id="7.6.2.3"/>
    </reaction>
    <physiologicalReaction direction="left-to-right" evidence="20">
        <dbReference type="Rhea" id="RHEA:19122"/>
    </physiologicalReaction>
</comment>
<dbReference type="CDD" id="cd18601">
    <property type="entry name" value="ABC_6TM_MRP4_D2_like"/>
    <property type="match status" value="1"/>
</dbReference>
<evidence type="ECO:0000256" key="28">
    <source>
        <dbReference type="ARBA" id="ARBA00051304"/>
    </source>
</evidence>
<evidence type="ECO:0000256" key="9">
    <source>
        <dbReference type="ARBA" id="ARBA00022741"/>
    </source>
</evidence>
<protein>
    <recommendedName>
        <fullName evidence="36">Multidrug resistance-associated protein 4</fullName>
        <ecNumber evidence="4">7.6.2.2</ecNumber>
        <ecNumber evidence="15">7.6.2.3</ecNumber>
    </recommendedName>
</protein>
<dbReference type="GO" id="GO:0016324">
    <property type="term" value="C:apical plasma membrane"/>
    <property type="evidence" value="ECO:0007669"/>
    <property type="project" value="UniProtKB-SubCell"/>
</dbReference>
<evidence type="ECO:0000256" key="16">
    <source>
        <dbReference type="ARBA" id="ARBA00034018"/>
    </source>
</evidence>
<evidence type="ECO:0000256" key="31">
    <source>
        <dbReference type="ARBA" id="ARBA00051844"/>
    </source>
</evidence>
<evidence type="ECO:0000256" key="25">
    <source>
        <dbReference type="ARBA" id="ARBA00051057"/>
    </source>
</evidence>
<dbReference type="GO" id="GO:0016323">
    <property type="term" value="C:basolateral plasma membrane"/>
    <property type="evidence" value="ECO:0007669"/>
    <property type="project" value="UniProtKB-SubCell"/>
</dbReference>
<comment type="caution">
    <text evidence="40">The sequence shown here is derived from an EMBL/GenBank/DDBJ whole genome shotgun (WGS) entry which is preliminary data.</text>
</comment>
<keyword evidence="6" id="KW-1003">Cell membrane</keyword>
<evidence type="ECO:0000256" key="36">
    <source>
        <dbReference type="ARBA" id="ARBA00082792"/>
    </source>
</evidence>
<feature type="domain" description="ABC transporter" evidence="38">
    <location>
        <begin position="2364"/>
        <end position="2597"/>
    </location>
</feature>
<dbReference type="InterPro" id="IPR003439">
    <property type="entry name" value="ABC_transporter-like_ATP-bd"/>
</dbReference>
<keyword evidence="12 37" id="KW-1133">Transmembrane helix</keyword>
<evidence type="ECO:0000256" key="13">
    <source>
        <dbReference type="ARBA" id="ARBA00023055"/>
    </source>
</evidence>
<dbReference type="FunFam" id="3.40.50.300:FF:000482">
    <property type="entry name" value="Multidrug resistance-associated protein member 4"/>
    <property type="match status" value="1"/>
</dbReference>
<gene>
    <name evidence="40" type="ORF">JEQ12_002249</name>
</gene>
<comment type="catalytic activity">
    <reaction evidence="17">
        <text>dehydroepiandrosterone 3-sulfate(in) + ATP + H2O = dehydroepiandrosterone 3-sulfate(out) + ADP + phosphate + H(+)</text>
        <dbReference type="Rhea" id="RHEA:61364"/>
        <dbReference type="ChEBI" id="CHEBI:15377"/>
        <dbReference type="ChEBI" id="CHEBI:15378"/>
        <dbReference type="ChEBI" id="CHEBI:30616"/>
        <dbReference type="ChEBI" id="CHEBI:43474"/>
        <dbReference type="ChEBI" id="CHEBI:57905"/>
        <dbReference type="ChEBI" id="CHEBI:456216"/>
    </reaction>
    <physiologicalReaction direction="left-to-right" evidence="17">
        <dbReference type="Rhea" id="RHEA:61365"/>
    </physiologicalReaction>
</comment>
<comment type="catalytic activity">
    <reaction evidence="18">
        <text>leukotriene C4(in) + ATP + H2O = leukotriene C4(out) + ADP + phosphate + H(+)</text>
        <dbReference type="Rhea" id="RHEA:38963"/>
        <dbReference type="ChEBI" id="CHEBI:15377"/>
        <dbReference type="ChEBI" id="CHEBI:15378"/>
        <dbReference type="ChEBI" id="CHEBI:30616"/>
        <dbReference type="ChEBI" id="CHEBI:43474"/>
        <dbReference type="ChEBI" id="CHEBI:57973"/>
        <dbReference type="ChEBI" id="CHEBI:456216"/>
    </reaction>
    <physiologicalReaction direction="left-to-right" evidence="18">
        <dbReference type="Rhea" id="RHEA:38964"/>
    </physiologicalReaction>
</comment>
<sequence length="2633" mass="297383">MPLLYPKVKSNPLQKANLCSRLFFWWLNPLFKIGHKRKLEANDMYSVLPEDRSQHLGEELQGYWDQEVLRAQQDAREPSLTKAIIKCYGKSYLVWGMLTFLEEGTRVVQPIFLGKMVSYVENYDPSDSAALHEAYGYAAGLSACVLVWAVLHHLYFYHMQRVGMRLRVAVCRMIYSKALRLSRSAMGKTSTGQVVNLLSNDVNQFDQDIPEASPVLPLNSIIWDEHVDFCFSRFKTQSKTTALTDKRIRTMSEVVTGIRTIKMNAWEKSFIDRITRLRRKEISKILRSSYLRGMNLASFFAVSKIMIFVTFVANELLDNLITGSQVFVVVMLFEALRFSSTLFFPMAVEKVSEAVVSIQRIKNFLLLDEISQCYPHLPSDGKMIVDVQVFTASWEKSSLLCAVLGELPPSQGQVSVHGRIAYVSQQPWVFPGTVRSNILFGKKYEVDRYEKVIKACALEEDLWLLGAEAIIEIGDGGTPLSEGQKARISLARAVYQDADIYLLDDPLSAVDAGVSRHLFEQCVRQALKEKITILVTHQLQYLKDASQILMLKDGKTVERGTYSEFLKSGVDIFSLFEKGEEPSEPSPVPGAHTVISESLVQSFQSPRPSLKDAAPEDQDIENIQVTLPLEDHLEGKVGFKTYKNYFTAGADWLVIIFLILVNIAAQVAYVLQDWWLAFWANLQSDLYSGALVKEDEAVVFVLNWYLGVYSGLTVSTVLFGITKSLLIFYILVNSSQTVHNKMLETILRAPVLFFHRNPIGRILNRFSKDIGHMDDLLPLTFQDFIQAFLLVVGVVGVMVAAVPWTAIPVIPLGIIFFFLRRYFLETSQDVKRLECTTRSPVFSHLASSLQGLWTIRAYKAEQKFQELFDAHQDLHSEAWFLLLTMSRWLAVYLDVICAIFVTLVAFGALILAEIICILINTSNELSFRKEFLIFTFGIFRSKDQMISVERGIEYTDLEKEAPWELGYCPPPLWPPNGRISFSSVNLRYNSDSPLVLRNLEAFIYPRGKYGIVGRTGAGKSSLLAALFRLSEPEGDIYIDGILTTSIGLHDLRKKMSVALQVSERVDAFFPQKSIYLAVGSFNRHFDWIPGEQGTAKTVMIKAYLKKYDPEVQLAKSLNFSSATEPMMFQRTIESYVDKRMGSTYGPPGGRKMTVFIDDINMPVINEWGDQITNEIVRQMMEMEGMYSLDKPGDFTTIVDVQLKESIESLPAKMNTELAESGLNLSVGQKQLVCLARALLKKNQILIMDKATSYVDPRTDELIQKIICERFAQCTVLTIAHRLSTVISCEWIMTPNGKSGFSTPLVTQVYGMGVSSTKVITLLASSKRMLPVSPEVKTSPLQKANFCSRLFVWWLNPLFKIGHKRRLEPDDMYSVLPEDRSQRLGEELQGRWDQEVKRAQKDAREPSLTKAIVKCYWKPYVVWGMFAFLEEGTRVVQPIFWGKIISYVENYDPNDSAALHQAYGYAAGLSACVLVWAVLHHLYFYHMQRVGMKLRVAVCHMIYRKALRLSSSAMGKTTTGQVVNLLSNDVNRFDQVTMFLHYLWVGPLQAVAVTALLWMEIGISCLAGMAVLIILLLLQSCFVKLFSSLWSKTAALTDKRIRTMSEVITGIRTIKMNAWEKSFIDRITRLRSKEISKILNSSYLRGMNLASFFTVSKIMIFFTFITNELLDNLVTASQVFVVVTLFEALRFSSTLYFPMAIEKVSEAVVSIQRIKNFLLLDEITQCYPLLPSDSKTIVDVQAFTASWEKASETPSLQGISFTVRPGELLAVVGPVGAGKSSLLSALLGELPPSQGKVSVHGRITYVSQQPWVFPGTVKSNILFGKKYEEDRYEEVIRACALEEDLQLLEEGDLTEIGDRGTPLSEGQKARVSLARAVYQDADIYLLDDPLSAVDAGVSRHLFEECVRQALKEKITILVTHQLQHLKDASQILILKDGKMVERGTYSEFLKSGVDIFSLFEKGNEQSEPSPVPGAATAISESLVQSFQSPRPSLKDAAPEDQETENIQLTLPLEDYLEGKVGFKTYKNYFTAGADWLVIIFLILVNIAAQVAYVLQDWWLAFWANLQSDLYSGALVKEDEAVALVLNWYLGVYSGLTVSTILFGITRSLLIFYILVNSSRTLHNKMLETILRAPVLFFHRNPIGRILNRFSKDIGHMDDLLPLIFQDFMQAFLLVVGVVGVMVAAVPWTAIPVIPLGIIFFFLRRYFLETSRDVKRLECTTRSPVFSHLASSLRGLWTIRAYKAEQKFQELFDAHQDLHSEAWFLLVMTSRWLTVYLDVVCAIFVTLIAFGSLILAKTLDLGQVGLVLSLTFTLTGIFQWCIRQSAEVENMMISVERGIEYTDLEKEAPWELENRPPPIWPPNGRISFSSVNLRYNLDSPLVLRNLEAFIYPGGKYGIVGRTGAGKSSLIAALFRLSEPEGGIYIDDILTTSIGLHDLRKKMSVALQEPVLFTGTMRENLDPCHEHTDNELWNALEEVQLKESIESLPAKMNTELAESGLNLSAGQKQLVCLARALLRKNQVLILDKATSYVNPRTDELIQKKIRERFAQCTVVIIAHRLSTIIDSDWIMVLDSGTRKEYNRPYKLLRDRNSLFYKLVQQLGVLQKEIARYYSDLVVTSVSSGQPSTSTIFESTL</sequence>
<dbReference type="FunFam" id="3.40.50.300:FF:000163">
    <property type="entry name" value="Multidrug resistance-associated protein member 4"/>
    <property type="match status" value="1"/>
</dbReference>
<feature type="transmembrane region" description="Helical" evidence="37">
    <location>
        <begin position="776"/>
        <end position="799"/>
    </location>
</feature>
<dbReference type="GO" id="GO:0008559">
    <property type="term" value="F:ABC-type xenobiotic transporter activity"/>
    <property type="evidence" value="ECO:0007669"/>
    <property type="project" value="UniProtKB-EC"/>
</dbReference>
<keyword evidence="9" id="KW-0547">Nucleotide-binding</keyword>
<dbReference type="CDD" id="cd03250">
    <property type="entry name" value="ABCC_MRP_domain1"/>
    <property type="match status" value="2"/>
</dbReference>
<evidence type="ECO:0000256" key="34">
    <source>
        <dbReference type="ARBA" id="ARBA00052963"/>
    </source>
</evidence>
<evidence type="ECO:0000256" key="3">
    <source>
        <dbReference type="ARBA" id="ARBA00004554"/>
    </source>
</evidence>
<feature type="transmembrane region" description="Helical" evidence="37">
    <location>
        <begin position="708"/>
        <end position="732"/>
    </location>
</feature>
<feature type="domain" description="ABC transporter" evidence="38">
    <location>
        <begin position="336"/>
        <end position="578"/>
    </location>
</feature>
<dbReference type="Proteomes" id="UP000664991">
    <property type="component" value="Unassembled WGS sequence"/>
</dbReference>
<feature type="transmembrane region" description="Helical" evidence="37">
    <location>
        <begin position="805"/>
        <end position="823"/>
    </location>
</feature>
<evidence type="ECO:0000256" key="18">
    <source>
        <dbReference type="ARBA" id="ARBA00047523"/>
    </source>
</evidence>
<dbReference type="PANTHER" id="PTHR24223:SF357">
    <property type="entry name" value="ATP-BINDING CASSETTE SUB-FAMILY C MEMBER 4"/>
    <property type="match status" value="1"/>
</dbReference>
<dbReference type="PROSITE" id="PS00211">
    <property type="entry name" value="ABC_TRANSPORTER_1"/>
    <property type="match status" value="2"/>
</dbReference>
<dbReference type="PROSITE" id="PS50893">
    <property type="entry name" value="ABC_TRANSPORTER_2"/>
    <property type="match status" value="4"/>
</dbReference>
<evidence type="ECO:0000256" key="7">
    <source>
        <dbReference type="ARBA" id="ARBA00022692"/>
    </source>
</evidence>
<dbReference type="GO" id="GO:0006869">
    <property type="term" value="P:lipid transport"/>
    <property type="evidence" value="ECO:0007669"/>
    <property type="project" value="UniProtKB-KW"/>
</dbReference>
<feature type="transmembrane region" description="Helical" evidence="37">
    <location>
        <begin position="1671"/>
        <end position="1688"/>
    </location>
</feature>
<feature type="transmembrane region" description="Helical" evidence="37">
    <location>
        <begin position="2299"/>
        <end position="2320"/>
    </location>
</feature>
<evidence type="ECO:0000256" key="15">
    <source>
        <dbReference type="ARBA" id="ARBA00024220"/>
    </source>
</evidence>
<comment type="catalytic activity">
    <reaction evidence="29">
        <text>3',5'-cyclic AMP(in) + ATP + H2O = 3',5'-cyclic AMP(out) + ADP + phosphate + H(+)</text>
        <dbReference type="Rhea" id="RHEA:66184"/>
        <dbReference type="ChEBI" id="CHEBI:15377"/>
        <dbReference type="ChEBI" id="CHEBI:15378"/>
        <dbReference type="ChEBI" id="CHEBI:30616"/>
        <dbReference type="ChEBI" id="CHEBI:43474"/>
        <dbReference type="ChEBI" id="CHEBI:58165"/>
        <dbReference type="ChEBI" id="CHEBI:456216"/>
    </reaction>
    <physiologicalReaction direction="left-to-right" evidence="29">
        <dbReference type="Rhea" id="RHEA:66185"/>
    </physiologicalReaction>
</comment>
<dbReference type="InterPro" id="IPR036640">
    <property type="entry name" value="ABC1_TM_sf"/>
</dbReference>
<evidence type="ECO:0000256" key="2">
    <source>
        <dbReference type="ARBA" id="ARBA00004424"/>
    </source>
</evidence>
<feature type="transmembrane region" description="Helical" evidence="37">
    <location>
        <begin position="2090"/>
        <end position="2114"/>
    </location>
</feature>
<feature type="transmembrane region" description="Helical" evidence="37">
    <location>
        <begin position="1541"/>
        <end position="1560"/>
    </location>
</feature>
<evidence type="ECO:0000256" key="23">
    <source>
        <dbReference type="ARBA" id="ARBA00050626"/>
    </source>
</evidence>
<dbReference type="Pfam" id="PF00664">
    <property type="entry name" value="ABC_membrane"/>
    <property type="match status" value="5"/>
</dbReference>
<dbReference type="PANTHER" id="PTHR24223">
    <property type="entry name" value="ATP-BINDING CASSETTE SUB-FAMILY C"/>
    <property type="match status" value="1"/>
</dbReference>
<dbReference type="PROSITE" id="PS50929">
    <property type="entry name" value="ABC_TM1F"/>
    <property type="match status" value="4"/>
</dbReference>
<evidence type="ECO:0000256" key="29">
    <source>
        <dbReference type="ARBA" id="ARBA00051604"/>
    </source>
</evidence>
<dbReference type="GO" id="GO:0016887">
    <property type="term" value="F:ATP hydrolysis activity"/>
    <property type="evidence" value="ECO:0007669"/>
    <property type="project" value="InterPro"/>
</dbReference>
<comment type="catalytic activity">
    <reaction evidence="32">
        <text>glycocholate(in) + glutathione(in) + ATP + H2O = glycocholate(out) + glutathione(out) + ADP + phosphate + H(+)</text>
        <dbReference type="Rhea" id="RHEA:66400"/>
        <dbReference type="ChEBI" id="CHEBI:15377"/>
        <dbReference type="ChEBI" id="CHEBI:15378"/>
        <dbReference type="ChEBI" id="CHEBI:29746"/>
        <dbReference type="ChEBI" id="CHEBI:30616"/>
        <dbReference type="ChEBI" id="CHEBI:43474"/>
        <dbReference type="ChEBI" id="CHEBI:57925"/>
        <dbReference type="ChEBI" id="CHEBI:456216"/>
    </reaction>
    <physiologicalReaction direction="left-to-right" evidence="32">
        <dbReference type="Rhea" id="RHEA:66401"/>
    </physiologicalReaction>
</comment>
<comment type="catalytic activity">
    <reaction evidence="27">
        <text>prostaglandin E2(in) + ATP + H2O = prostaglandin E2(out) + ADP + phosphate + H(+)</text>
        <dbReference type="Rhea" id="RHEA:66388"/>
        <dbReference type="ChEBI" id="CHEBI:15377"/>
        <dbReference type="ChEBI" id="CHEBI:15378"/>
        <dbReference type="ChEBI" id="CHEBI:30616"/>
        <dbReference type="ChEBI" id="CHEBI:43474"/>
        <dbReference type="ChEBI" id="CHEBI:456216"/>
        <dbReference type="ChEBI" id="CHEBI:606564"/>
    </reaction>
    <physiologicalReaction direction="left-to-right" evidence="27">
        <dbReference type="Rhea" id="RHEA:66389"/>
    </physiologicalReaction>
</comment>
<dbReference type="FunFam" id="3.40.50.300:FF:000973">
    <property type="entry name" value="Multidrug resistance-associated protein 4"/>
    <property type="match status" value="1"/>
</dbReference>
<evidence type="ECO:0000256" key="35">
    <source>
        <dbReference type="ARBA" id="ARBA00062847"/>
    </source>
</evidence>
<dbReference type="InterPro" id="IPR003593">
    <property type="entry name" value="AAA+_ATPase"/>
</dbReference>
<evidence type="ECO:0000256" key="26">
    <source>
        <dbReference type="ARBA" id="ARBA00051151"/>
    </source>
</evidence>
<proteinExistence type="predicted"/>
<dbReference type="InterPro" id="IPR017871">
    <property type="entry name" value="ABC_transporter-like_CS"/>
</dbReference>
<dbReference type="EC" id="7.6.2.2" evidence="4"/>
<comment type="catalytic activity">
    <reaction evidence="24">
        <text>prostaglandin E1(in) + ATP + H2O = prostaglandin E1(out) + ADP + phosphate + H(+)</text>
        <dbReference type="Rhea" id="RHEA:66392"/>
        <dbReference type="ChEBI" id="CHEBI:15377"/>
        <dbReference type="ChEBI" id="CHEBI:15378"/>
        <dbReference type="ChEBI" id="CHEBI:30616"/>
        <dbReference type="ChEBI" id="CHEBI:43474"/>
        <dbReference type="ChEBI" id="CHEBI:57397"/>
        <dbReference type="ChEBI" id="CHEBI:456216"/>
    </reaction>
    <physiologicalReaction direction="left-to-right" evidence="24">
        <dbReference type="Rhea" id="RHEA:66393"/>
    </physiologicalReaction>
</comment>
<feature type="transmembrane region" description="Helical" evidence="37">
    <location>
        <begin position="2273"/>
        <end position="2293"/>
    </location>
</feature>